<dbReference type="InterPro" id="IPR050793">
    <property type="entry name" value="CMP-NeuNAc_synthase"/>
</dbReference>
<gene>
    <name evidence="1" type="ORF">GCM10022423_39690</name>
</gene>
<dbReference type="RefSeq" id="WP_345146429.1">
    <property type="nucleotide sequence ID" value="NZ_BAABDU010000007.1"/>
</dbReference>
<protein>
    <submittedName>
        <fullName evidence="1">Acylneuraminate cytidylyltransferase family protein</fullName>
    </submittedName>
</protein>
<dbReference type="GO" id="GO:0016779">
    <property type="term" value="F:nucleotidyltransferase activity"/>
    <property type="evidence" value="ECO:0007669"/>
    <property type="project" value="UniProtKB-KW"/>
</dbReference>
<name>A0ABP7H4E5_9FLAO</name>
<dbReference type="Proteomes" id="UP001500748">
    <property type="component" value="Unassembled WGS sequence"/>
</dbReference>
<comment type="caution">
    <text evidence="1">The sequence shown here is derived from an EMBL/GenBank/DDBJ whole genome shotgun (WGS) entry which is preliminary data.</text>
</comment>
<organism evidence="1 2">
    <name type="scientific">Flavobacterium ginsengiterrae</name>
    <dbReference type="NCBI Taxonomy" id="871695"/>
    <lineage>
        <taxon>Bacteria</taxon>
        <taxon>Pseudomonadati</taxon>
        <taxon>Bacteroidota</taxon>
        <taxon>Flavobacteriia</taxon>
        <taxon>Flavobacteriales</taxon>
        <taxon>Flavobacteriaceae</taxon>
        <taxon>Flavobacterium</taxon>
    </lineage>
</organism>
<proteinExistence type="predicted"/>
<keyword evidence="2" id="KW-1185">Reference proteome</keyword>
<sequence length="223" mass="25335">MKTIAIIPARGGSKRLPKKNIKLLNGIPLIAHSILYAKANSSIIDEVYVSTDDQEIKDTALKYGAKVINRPARISGDLEPTVSALRNVLEQINNEIENVILLQPTNPLRPVDLLKEAFEIYTTKNLDSLFTVSKNHSKLGKIENNKFIPSNYKIGQRSQDLEPLYYENGLLYISKTKLIFEDKILSENAFPLKMNHIFATVDIDDQNDFDYADYLFSKKQNTF</sequence>
<accession>A0ABP7H4E5</accession>
<dbReference type="Gene3D" id="3.90.550.10">
    <property type="entry name" value="Spore Coat Polysaccharide Biosynthesis Protein SpsA, Chain A"/>
    <property type="match status" value="1"/>
</dbReference>
<dbReference type="PANTHER" id="PTHR21485">
    <property type="entry name" value="HAD SUPERFAMILY MEMBERS CMAS AND KDSC"/>
    <property type="match status" value="1"/>
</dbReference>
<keyword evidence="1" id="KW-0808">Transferase</keyword>
<dbReference type="PANTHER" id="PTHR21485:SF6">
    <property type="entry name" value="N-ACYLNEURAMINATE CYTIDYLYLTRANSFERASE-RELATED"/>
    <property type="match status" value="1"/>
</dbReference>
<dbReference type="InterPro" id="IPR003329">
    <property type="entry name" value="Cytidylyl_trans"/>
</dbReference>
<dbReference type="Pfam" id="PF02348">
    <property type="entry name" value="CTP_transf_3"/>
    <property type="match status" value="1"/>
</dbReference>
<dbReference type="EMBL" id="BAABDU010000007">
    <property type="protein sequence ID" value="GAA3779689.1"/>
    <property type="molecule type" value="Genomic_DNA"/>
</dbReference>
<evidence type="ECO:0000313" key="1">
    <source>
        <dbReference type="EMBL" id="GAA3779689.1"/>
    </source>
</evidence>
<evidence type="ECO:0000313" key="2">
    <source>
        <dbReference type="Proteomes" id="UP001500748"/>
    </source>
</evidence>
<dbReference type="SUPFAM" id="SSF53448">
    <property type="entry name" value="Nucleotide-diphospho-sugar transferases"/>
    <property type="match status" value="1"/>
</dbReference>
<keyword evidence="1" id="KW-0548">Nucleotidyltransferase</keyword>
<dbReference type="InterPro" id="IPR029044">
    <property type="entry name" value="Nucleotide-diphossugar_trans"/>
</dbReference>
<dbReference type="CDD" id="cd02513">
    <property type="entry name" value="CMP-NeuAc_Synthase"/>
    <property type="match status" value="1"/>
</dbReference>
<reference evidence="2" key="1">
    <citation type="journal article" date="2019" name="Int. J. Syst. Evol. Microbiol.">
        <title>The Global Catalogue of Microorganisms (GCM) 10K type strain sequencing project: providing services to taxonomists for standard genome sequencing and annotation.</title>
        <authorList>
            <consortium name="The Broad Institute Genomics Platform"/>
            <consortium name="The Broad Institute Genome Sequencing Center for Infectious Disease"/>
            <person name="Wu L."/>
            <person name="Ma J."/>
        </authorList>
    </citation>
    <scope>NUCLEOTIDE SEQUENCE [LARGE SCALE GENOMIC DNA]</scope>
    <source>
        <strain evidence="2">JCM 17337</strain>
    </source>
</reference>